<organism evidence="1 2">
    <name type="scientific">Heterostelium pallidum (strain ATCC 26659 / Pp 5 / PN500)</name>
    <name type="common">Cellular slime mold</name>
    <name type="synonym">Polysphondylium pallidum</name>
    <dbReference type="NCBI Taxonomy" id="670386"/>
    <lineage>
        <taxon>Eukaryota</taxon>
        <taxon>Amoebozoa</taxon>
        <taxon>Evosea</taxon>
        <taxon>Eumycetozoa</taxon>
        <taxon>Dictyostelia</taxon>
        <taxon>Acytosteliales</taxon>
        <taxon>Acytosteliaceae</taxon>
        <taxon>Heterostelium</taxon>
    </lineage>
</organism>
<name>D3BII6_HETP5</name>
<sequence length="134" mass="15455">MGKLSVDLLVVNTADLIRMKQEEARDSIVGLILAAKISEPQLYEYYREMISRDDCKDLVPCLSEKFSNNMTTVRILTIRKELCASVQKILDEFRESIQEDCSQSSRELAINTSPLFAPLFCRLKQLEQFLFRLS</sequence>
<reference evidence="1 2" key="1">
    <citation type="journal article" date="2011" name="Genome Res.">
        <title>Phylogeny-wide analysis of social amoeba genomes highlights ancient origins for complex intercellular communication.</title>
        <authorList>
            <person name="Heidel A.J."/>
            <person name="Lawal H.M."/>
            <person name="Felder M."/>
            <person name="Schilde C."/>
            <person name="Helps N.R."/>
            <person name="Tunggal B."/>
            <person name="Rivero F."/>
            <person name="John U."/>
            <person name="Schleicher M."/>
            <person name="Eichinger L."/>
            <person name="Platzer M."/>
            <person name="Noegel A.A."/>
            <person name="Schaap P."/>
            <person name="Gloeckner G."/>
        </authorList>
    </citation>
    <scope>NUCLEOTIDE SEQUENCE [LARGE SCALE GENOMIC DNA]</scope>
    <source>
        <strain evidence="2">ATCC 26659 / Pp 5 / PN500</strain>
    </source>
</reference>
<protein>
    <submittedName>
        <fullName evidence="1">Uncharacterized protein</fullName>
    </submittedName>
</protein>
<accession>D3BII6</accession>
<dbReference type="EMBL" id="ADBJ01000037">
    <property type="protein sequence ID" value="EFA78610.1"/>
    <property type="molecule type" value="Genomic_DNA"/>
</dbReference>
<dbReference type="AlphaFoldDB" id="D3BII6"/>
<dbReference type="RefSeq" id="XP_020430734.1">
    <property type="nucleotide sequence ID" value="XM_020578895.1"/>
</dbReference>
<proteinExistence type="predicted"/>
<evidence type="ECO:0000313" key="1">
    <source>
        <dbReference type="EMBL" id="EFA78610.1"/>
    </source>
</evidence>
<evidence type="ECO:0000313" key="2">
    <source>
        <dbReference type="Proteomes" id="UP000001396"/>
    </source>
</evidence>
<dbReference type="GeneID" id="31363545"/>
<keyword evidence="2" id="KW-1185">Reference proteome</keyword>
<dbReference type="Proteomes" id="UP000001396">
    <property type="component" value="Unassembled WGS sequence"/>
</dbReference>
<comment type="caution">
    <text evidence="1">The sequence shown here is derived from an EMBL/GenBank/DDBJ whole genome shotgun (WGS) entry which is preliminary data.</text>
</comment>
<gene>
    <name evidence="1" type="ORF">PPL_08065</name>
</gene>
<dbReference type="InParanoid" id="D3BII6"/>